<sequence length="312" mass="32271">MWKQGIGGKGITVAVLDDGLDIGHEVFEGNIAEGLSVNYFSPDKSNPTPTHPGDFHGTAMAGIIAAAINGKGGVGVAPKVKVAGLKIFDQDRAVLLTDQQDALSRGAANGSIDISNNSWGAEIDGTVGGVYQDAVVRAATRYGADHGRYGKGIVDLFAAGNDCEGPTCALPGYGWTNFDLMRHPQLLAIPAIDANGRHPDYSSPGSNNLVSALANKGRSVLRTTDDPPGITTALPRVTTPSGTQIPLTGGYPNCGTQSNGYQCPTSDFGNVYRTSATMPLDEPASGAWKLCVADTGASGARQVVKHVALTVH</sequence>
<evidence type="ECO:0000256" key="4">
    <source>
        <dbReference type="PROSITE-ProRule" id="PRU01240"/>
    </source>
</evidence>
<keyword evidence="7" id="KW-1185">Reference proteome</keyword>
<dbReference type="Pfam" id="PF00082">
    <property type="entry name" value="Peptidase_S8"/>
    <property type="match status" value="1"/>
</dbReference>
<dbReference type="GO" id="GO:0004252">
    <property type="term" value="F:serine-type endopeptidase activity"/>
    <property type="evidence" value="ECO:0007669"/>
    <property type="project" value="InterPro"/>
</dbReference>
<dbReference type="RefSeq" id="WP_006683093.1">
    <property type="nucleotide sequence ID" value="NZ_CAFB01000054.1"/>
</dbReference>
<dbReference type="Gene3D" id="3.40.50.200">
    <property type="entry name" value="Peptidase S8/S53 domain"/>
    <property type="match status" value="1"/>
</dbReference>
<protein>
    <submittedName>
        <fullName evidence="6">Putative Subtilisin-like serine proteases</fullName>
    </submittedName>
</protein>
<evidence type="ECO:0000256" key="1">
    <source>
        <dbReference type="ARBA" id="ARBA00022670"/>
    </source>
</evidence>
<dbReference type="InterPro" id="IPR036852">
    <property type="entry name" value="Peptidase_S8/S53_dom_sf"/>
</dbReference>
<keyword evidence="2" id="KW-0378">Hydrolase</keyword>
<dbReference type="GO" id="GO:0016020">
    <property type="term" value="C:membrane"/>
    <property type="evidence" value="ECO:0007669"/>
    <property type="project" value="TreeGrafter"/>
</dbReference>
<dbReference type="InterPro" id="IPR015500">
    <property type="entry name" value="Peptidase_S8_subtilisin-rel"/>
</dbReference>
<dbReference type="eggNOG" id="COG1404">
    <property type="taxonomic scope" value="Bacteria"/>
</dbReference>
<dbReference type="PROSITE" id="PS51892">
    <property type="entry name" value="SUBTILASE"/>
    <property type="match status" value="1"/>
</dbReference>
<evidence type="ECO:0000259" key="5">
    <source>
        <dbReference type="Pfam" id="PF00082"/>
    </source>
</evidence>
<keyword evidence="1 6" id="KW-0645">Protease</keyword>
<dbReference type="InterPro" id="IPR000209">
    <property type="entry name" value="Peptidase_S8/S53_dom"/>
</dbReference>
<evidence type="ECO:0000256" key="2">
    <source>
        <dbReference type="ARBA" id="ARBA00022801"/>
    </source>
</evidence>
<dbReference type="PROSITE" id="PS00136">
    <property type="entry name" value="SUBTILASE_ASP"/>
    <property type="match status" value="1"/>
</dbReference>
<reference evidence="6 7" key="1">
    <citation type="submission" date="2011-08" db="EMBL/GenBank/DDBJ databases">
        <title>The genome of the obligate endobacterium of an arbuscular mycorrhizal fungus reveals an interphylum network of nutritional interactions.</title>
        <authorList>
            <person name="Ghignone S."/>
            <person name="Salvioli A."/>
            <person name="Anca I."/>
            <person name="Lumini E."/>
            <person name="Ortu G."/>
            <person name="Petiti L."/>
            <person name="Cruveiller S."/>
            <person name="Bianciotto V."/>
            <person name="Piffanelli P."/>
            <person name="Lanfranco L."/>
            <person name="Bonfante P."/>
        </authorList>
    </citation>
    <scope>NUCLEOTIDE SEQUENCE [LARGE SCALE GENOMIC DNA]</scope>
    <source>
        <strain evidence="6 7">BEG34</strain>
    </source>
</reference>
<dbReference type="OrthoDB" id="1676884at2"/>
<evidence type="ECO:0000313" key="6">
    <source>
        <dbReference type="EMBL" id="CCD30005.1"/>
    </source>
</evidence>
<dbReference type="EMBL" id="CAFB01000054">
    <property type="protein sequence ID" value="CCD30005.1"/>
    <property type="molecule type" value="Genomic_DNA"/>
</dbReference>
<dbReference type="PRINTS" id="PR00723">
    <property type="entry name" value="SUBTILISIN"/>
</dbReference>
<dbReference type="SUPFAM" id="SSF52743">
    <property type="entry name" value="Subtilisin-like"/>
    <property type="match status" value="1"/>
</dbReference>
<gene>
    <name evidence="6" type="ORF">CAGGBEG34_360012</name>
</gene>
<dbReference type="Proteomes" id="UP000054051">
    <property type="component" value="Unassembled WGS sequence"/>
</dbReference>
<evidence type="ECO:0000256" key="3">
    <source>
        <dbReference type="ARBA" id="ARBA00022825"/>
    </source>
</evidence>
<keyword evidence="3" id="KW-0720">Serine protease</keyword>
<dbReference type="InterPro" id="IPR023827">
    <property type="entry name" value="Peptidase_S8_Asp-AS"/>
</dbReference>
<dbReference type="PANTHER" id="PTHR42884">
    <property type="entry name" value="PROPROTEIN CONVERTASE SUBTILISIN/KEXIN-RELATED"/>
    <property type="match status" value="1"/>
</dbReference>
<evidence type="ECO:0000313" key="7">
    <source>
        <dbReference type="Proteomes" id="UP000054051"/>
    </source>
</evidence>
<comment type="similarity">
    <text evidence="4">Belongs to the peptidase S8 family.</text>
</comment>
<dbReference type="STRING" id="1070319.CAGGBEG34_360012"/>
<comment type="caution">
    <text evidence="4">Lacks conserved residue(s) required for the propagation of feature annotation.</text>
</comment>
<feature type="domain" description="Peptidase S8/S53" evidence="5">
    <location>
        <begin position="8"/>
        <end position="214"/>
    </location>
</feature>
<dbReference type="PANTHER" id="PTHR42884:SF14">
    <property type="entry name" value="NEUROENDOCRINE CONVERTASE 1"/>
    <property type="match status" value="1"/>
</dbReference>
<dbReference type="GO" id="GO:0016485">
    <property type="term" value="P:protein processing"/>
    <property type="evidence" value="ECO:0007669"/>
    <property type="project" value="TreeGrafter"/>
</dbReference>
<accession>G2JB53</accession>
<organism evidence="6 7">
    <name type="scientific">Candidatus Glomeribacter gigasporarum BEG34</name>
    <dbReference type="NCBI Taxonomy" id="1070319"/>
    <lineage>
        <taxon>Bacteria</taxon>
        <taxon>Pseudomonadati</taxon>
        <taxon>Pseudomonadota</taxon>
        <taxon>Betaproteobacteria</taxon>
        <taxon>Burkholderiales</taxon>
        <taxon>Burkholderiaceae</taxon>
        <taxon>Candidatus Glomeribacter</taxon>
    </lineage>
</organism>
<comment type="caution">
    <text evidence="6">The sequence shown here is derived from an EMBL/GenBank/DDBJ whole genome shotgun (WGS) entry which is preliminary data.</text>
</comment>
<proteinExistence type="inferred from homology"/>
<dbReference type="AlphaFoldDB" id="G2JB53"/>
<name>G2JB53_9BURK</name>